<gene>
    <name evidence="2" type="ORF">FHS22_006592</name>
</gene>
<feature type="region of interest" description="Disordered" evidence="1">
    <location>
        <begin position="56"/>
        <end position="79"/>
    </location>
</feature>
<evidence type="ECO:0000313" key="3">
    <source>
        <dbReference type="Proteomes" id="UP000562352"/>
    </source>
</evidence>
<dbReference type="Proteomes" id="UP000562352">
    <property type="component" value="Unassembled WGS sequence"/>
</dbReference>
<feature type="compositionally biased region" description="Low complexity" evidence="1">
    <location>
        <begin position="98"/>
        <end position="115"/>
    </location>
</feature>
<keyword evidence="3" id="KW-1185">Reference proteome</keyword>
<protein>
    <submittedName>
        <fullName evidence="2">Uncharacterized protein</fullName>
    </submittedName>
</protein>
<reference evidence="2 3" key="1">
    <citation type="submission" date="2020-08" db="EMBL/GenBank/DDBJ databases">
        <title>Genomic Encyclopedia of Type Strains, Phase III (KMG-III): the genomes of soil and plant-associated and newly described type strains.</title>
        <authorList>
            <person name="Whitman W."/>
        </authorList>
    </citation>
    <scope>NUCLEOTIDE SEQUENCE [LARGE SCALE GENOMIC DNA]</scope>
    <source>
        <strain evidence="2 3">CECT 3303</strain>
    </source>
</reference>
<accession>A0A841DB99</accession>
<feature type="compositionally biased region" description="Low complexity" evidence="1">
    <location>
        <begin position="61"/>
        <end position="79"/>
    </location>
</feature>
<evidence type="ECO:0000313" key="2">
    <source>
        <dbReference type="EMBL" id="MBB5967290.1"/>
    </source>
</evidence>
<name>A0A841DB99_PLAVE</name>
<dbReference type="AlphaFoldDB" id="A0A841DB99"/>
<dbReference type="RefSeq" id="WP_184948016.1">
    <property type="nucleotide sequence ID" value="NZ_BAAAWZ010000005.1"/>
</dbReference>
<proteinExistence type="predicted"/>
<organism evidence="2 3">
    <name type="scientific">Planomonospora venezuelensis</name>
    <dbReference type="NCBI Taxonomy" id="1999"/>
    <lineage>
        <taxon>Bacteria</taxon>
        <taxon>Bacillati</taxon>
        <taxon>Actinomycetota</taxon>
        <taxon>Actinomycetes</taxon>
        <taxon>Streptosporangiales</taxon>
        <taxon>Streptosporangiaceae</taxon>
        <taxon>Planomonospora</taxon>
    </lineage>
</organism>
<sequence length="454" mass="46973">MPKRLLLEGTDIEELLTQVRDEHGPDVSIVSADRVRTGGIAGFFARQRYELTVEVNDEPARPAARQQAPATGTTAAGAPADPMAALLARAEEQERRLGAPAAARPAAEAPQRPAASVSLATAARTAPFDPAQAVPAQGSAPQLRAQAGAVPAQLFTAPAPLVAPENFVVETGTENQAFADMLAALQRGTTAEAAVAEAASAARSGAMVARAYQPPAPAQEQPGAMAVRAYQPPAVEQDRPYAGALMELGMPEHMARRATGPDMYGAVKQALAGLPAAPAAPSRPGDVLVIVGETHAALRVAGEVVRALNLGSGQLLLAARSTAGTEIHAARRLSGPAAAIRKARKIHRDDVPYVVVVASTPEEGNGEWARSVADGLGATAVWAVVDATRKTADTARHLRSLGKVDAITVNAVDATGDPASVLALDLPVSYLADRPCTPQAWVGLLCERLEEMQS</sequence>
<comment type="caution">
    <text evidence="2">The sequence shown here is derived from an EMBL/GenBank/DDBJ whole genome shotgun (WGS) entry which is preliminary data.</text>
</comment>
<evidence type="ECO:0000256" key="1">
    <source>
        <dbReference type="SAM" id="MobiDB-lite"/>
    </source>
</evidence>
<feature type="region of interest" description="Disordered" evidence="1">
    <location>
        <begin position="92"/>
        <end position="118"/>
    </location>
</feature>
<dbReference type="EMBL" id="JACHJJ010000031">
    <property type="protein sequence ID" value="MBB5967290.1"/>
    <property type="molecule type" value="Genomic_DNA"/>
</dbReference>